<dbReference type="AlphaFoldDB" id="A0A433TFQ3"/>
<reference evidence="2 3" key="1">
    <citation type="submission" date="2019-01" db="EMBL/GenBank/DDBJ databases">
        <title>A draft genome assembly of the solar-powered sea slug Elysia chlorotica.</title>
        <authorList>
            <person name="Cai H."/>
            <person name="Li Q."/>
            <person name="Fang X."/>
            <person name="Li J."/>
            <person name="Curtis N.E."/>
            <person name="Altenburger A."/>
            <person name="Shibata T."/>
            <person name="Feng M."/>
            <person name="Maeda T."/>
            <person name="Schwartz J.A."/>
            <person name="Shigenobu S."/>
            <person name="Lundholm N."/>
            <person name="Nishiyama T."/>
            <person name="Yang H."/>
            <person name="Hasebe M."/>
            <person name="Li S."/>
            <person name="Pierce S.K."/>
            <person name="Wang J."/>
        </authorList>
    </citation>
    <scope>NUCLEOTIDE SEQUENCE [LARGE SCALE GENOMIC DNA]</scope>
    <source>
        <strain evidence="2">EC2010</strain>
        <tissue evidence="2">Whole organism of an adult</tissue>
    </source>
</reference>
<dbReference type="OrthoDB" id="843225at2759"/>
<gene>
    <name evidence="2" type="ORF">EGW08_011838</name>
</gene>
<evidence type="ECO:0000313" key="2">
    <source>
        <dbReference type="EMBL" id="RUS80402.1"/>
    </source>
</evidence>
<comment type="caution">
    <text evidence="2">The sequence shown here is derived from an EMBL/GenBank/DDBJ whole genome shotgun (WGS) entry which is preliminary data.</text>
</comment>
<dbReference type="Proteomes" id="UP000271974">
    <property type="component" value="Unassembled WGS sequence"/>
</dbReference>
<feature type="region of interest" description="Disordered" evidence="1">
    <location>
        <begin position="1"/>
        <end position="44"/>
    </location>
</feature>
<feature type="non-terminal residue" evidence="2">
    <location>
        <position position="1"/>
    </location>
</feature>
<name>A0A433TFQ3_ELYCH</name>
<keyword evidence="3" id="KW-1185">Reference proteome</keyword>
<evidence type="ECO:0000256" key="1">
    <source>
        <dbReference type="SAM" id="MobiDB-lite"/>
    </source>
</evidence>
<organism evidence="2 3">
    <name type="scientific">Elysia chlorotica</name>
    <name type="common">Eastern emerald elysia</name>
    <name type="synonym">Sea slug</name>
    <dbReference type="NCBI Taxonomy" id="188477"/>
    <lineage>
        <taxon>Eukaryota</taxon>
        <taxon>Metazoa</taxon>
        <taxon>Spiralia</taxon>
        <taxon>Lophotrochozoa</taxon>
        <taxon>Mollusca</taxon>
        <taxon>Gastropoda</taxon>
        <taxon>Heterobranchia</taxon>
        <taxon>Euthyneura</taxon>
        <taxon>Panpulmonata</taxon>
        <taxon>Sacoglossa</taxon>
        <taxon>Placobranchoidea</taxon>
        <taxon>Plakobranchidae</taxon>
        <taxon>Elysia</taxon>
    </lineage>
</organism>
<dbReference type="EMBL" id="RQTK01000393">
    <property type="protein sequence ID" value="RUS80402.1"/>
    <property type="molecule type" value="Genomic_DNA"/>
</dbReference>
<proteinExistence type="predicted"/>
<evidence type="ECO:0000313" key="3">
    <source>
        <dbReference type="Proteomes" id="UP000271974"/>
    </source>
</evidence>
<protein>
    <submittedName>
        <fullName evidence="2">Uncharacterized protein</fullName>
    </submittedName>
</protein>
<feature type="non-terminal residue" evidence="2">
    <location>
        <position position="145"/>
    </location>
</feature>
<accession>A0A433TFQ3</accession>
<feature type="compositionally biased region" description="Polar residues" evidence="1">
    <location>
        <begin position="18"/>
        <end position="28"/>
    </location>
</feature>
<sequence>EQTSYPESTCHKFRSTERLQTAGQNSTENGRDLDLNQDPNLNHLDSTSAAYSLQSGETVQAKNCSKSTHVIPGVEHVFFEEELKRMEQQQHAAPAGMDIVVLAVDNSKPSDMAFQFYVDNVNRSSYYLHLVHHSNYWGNYEPMDG</sequence>